<dbReference type="InterPro" id="IPR009057">
    <property type="entry name" value="Homeodomain-like_sf"/>
</dbReference>
<evidence type="ECO:0000256" key="4">
    <source>
        <dbReference type="PROSITE-ProRule" id="PRU00335"/>
    </source>
</evidence>
<dbReference type="SUPFAM" id="SSF48498">
    <property type="entry name" value="Tetracyclin repressor-like, C-terminal domain"/>
    <property type="match status" value="1"/>
</dbReference>
<comment type="caution">
    <text evidence="7">The sequence shown here is derived from an EMBL/GenBank/DDBJ whole genome shotgun (WGS) entry which is preliminary data.</text>
</comment>
<accession>A0A839EUQ5</accession>
<evidence type="ECO:0000256" key="3">
    <source>
        <dbReference type="ARBA" id="ARBA00023163"/>
    </source>
</evidence>
<dbReference type="GO" id="GO:0003677">
    <property type="term" value="F:DNA binding"/>
    <property type="evidence" value="ECO:0007669"/>
    <property type="project" value="UniProtKB-UniRule"/>
</dbReference>
<dbReference type="PANTHER" id="PTHR47506">
    <property type="entry name" value="TRANSCRIPTIONAL REGULATORY PROTEIN"/>
    <property type="match status" value="1"/>
</dbReference>
<keyword evidence="3" id="KW-0804">Transcription</keyword>
<dbReference type="Pfam" id="PF00440">
    <property type="entry name" value="TetR_N"/>
    <property type="match status" value="1"/>
</dbReference>
<dbReference type="Gene3D" id="1.10.357.10">
    <property type="entry name" value="Tetracycline Repressor, domain 2"/>
    <property type="match status" value="1"/>
</dbReference>
<dbReference type="PANTHER" id="PTHR47506:SF7">
    <property type="entry name" value="TRANSCRIPTIONAL REGULATORY PROTEIN"/>
    <property type="match status" value="1"/>
</dbReference>
<dbReference type="RefSeq" id="WP_182550800.1">
    <property type="nucleotide sequence ID" value="NZ_JACGXN010000006.1"/>
</dbReference>
<dbReference type="InterPro" id="IPR001647">
    <property type="entry name" value="HTH_TetR"/>
</dbReference>
<feature type="region of interest" description="Disordered" evidence="5">
    <location>
        <begin position="1"/>
        <end position="23"/>
    </location>
</feature>
<name>A0A839EUQ5_9HYPH</name>
<feature type="DNA-binding region" description="H-T-H motif" evidence="4">
    <location>
        <begin position="49"/>
        <end position="68"/>
    </location>
</feature>
<organism evidence="7 8">
    <name type="scientific">Phyllobacterium myrsinacearum</name>
    <dbReference type="NCBI Taxonomy" id="28101"/>
    <lineage>
        <taxon>Bacteria</taxon>
        <taxon>Pseudomonadati</taxon>
        <taxon>Pseudomonadota</taxon>
        <taxon>Alphaproteobacteria</taxon>
        <taxon>Hyphomicrobiales</taxon>
        <taxon>Phyllobacteriaceae</taxon>
        <taxon>Phyllobacterium</taxon>
    </lineage>
</organism>
<evidence type="ECO:0000259" key="6">
    <source>
        <dbReference type="PROSITE" id="PS50977"/>
    </source>
</evidence>
<keyword evidence="1" id="KW-0805">Transcription regulation</keyword>
<dbReference type="Proteomes" id="UP000549052">
    <property type="component" value="Unassembled WGS sequence"/>
</dbReference>
<evidence type="ECO:0000313" key="7">
    <source>
        <dbReference type="EMBL" id="MBA8880147.1"/>
    </source>
</evidence>
<keyword evidence="2 4" id="KW-0238">DNA-binding</keyword>
<evidence type="ECO:0000256" key="2">
    <source>
        <dbReference type="ARBA" id="ARBA00023125"/>
    </source>
</evidence>
<reference evidence="7 8" key="1">
    <citation type="submission" date="2020-07" db="EMBL/GenBank/DDBJ databases">
        <title>Genomic Encyclopedia of Type Strains, Phase IV (KMG-V): Genome sequencing to study the core and pangenomes of soil and plant-associated prokaryotes.</title>
        <authorList>
            <person name="Whitman W."/>
        </authorList>
    </citation>
    <scope>NUCLEOTIDE SEQUENCE [LARGE SCALE GENOMIC DNA]</scope>
    <source>
        <strain evidence="7 8">AN3</strain>
    </source>
</reference>
<keyword evidence="8" id="KW-1185">Reference proteome</keyword>
<dbReference type="PRINTS" id="PR00455">
    <property type="entry name" value="HTHTETR"/>
</dbReference>
<evidence type="ECO:0000256" key="5">
    <source>
        <dbReference type="SAM" id="MobiDB-lite"/>
    </source>
</evidence>
<dbReference type="PROSITE" id="PS50977">
    <property type="entry name" value="HTH_TETR_2"/>
    <property type="match status" value="1"/>
</dbReference>
<gene>
    <name evidence="7" type="ORF">FHW16_003866</name>
</gene>
<dbReference type="EMBL" id="JACGXN010000006">
    <property type="protein sequence ID" value="MBA8880147.1"/>
    <property type="molecule type" value="Genomic_DNA"/>
</dbReference>
<feature type="domain" description="HTH tetR-type" evidence="6">
    <location>
        <begin position="26"/>
        <end position="86"/>
    </location>
</feature>
<dbReference type="SUPFAM" id="SSF46689">
    <property type="entry name" value="Homeodomain-like"/>
    <property type="match status" value="1"/>
</dbReference>
<protein>
    <submittedName>
        <fullName evidence="7">AcrR family transcriptional regulator</fullName>
    </submittedName>
</protein>
<proteinExistence type="predicted"/>
<dbReference type="InterPro" id="IPR036271">
    <property type="entry name" value="Tet_transcr_reg_TetR-rel_C_sf"/>
</dbReference>
<sequence length="210" mass="23034">MSSALTQEMSKPHETVTPVESDVGRMPPRARIVASAIELFRQQGIRGVGVDAIAEAAESNKMTLYRHFGSKDDLVCETLKQVSARREQIWRDLEAAFPDDPLAQIRGWIEEAAECIFNDPRGCDLANAAIELKEANHPAFKVIMDAKKVHMERLTSLCRQAGTKQAEQLADALMLLVEGARVCGQSTGAEGPQQQLKRACDAMIAAYISP</sequence>
<evidence type="ECO:0000313" key="8">
    <source>
        <dbReference type="Proteomes" id="UP000549052"/>
    </source>
</evidence>
<dbReference type="AlphaFoldDB" id="A0A839EUQ5"/>
<evidence type="ECO:0000256" key="1">
    <source>
        <dbReference type="ARBA" id="ARBA00023015"/>
    </source>
</evidence>